<dbReference type="SUPFAM" id="SSF54637">
    <property type="entry name" value="Thioesterase/thiol ester dehydrase-isomerase"/>
    <property type="match status" value="1"/>
</dbReference>
<keyword evidence="2" id="KW-1185">Reference proteome</keyword>
<protein>
    <submittedName>
        <fullName evidence="1">Uncharacterized protein DUF4442</fullName>
    </submittedName>
</protein>
<gene>
    <name evidence="1" type="ORF">LX64_03164</name>
</gene>
<dbReference type="InterPro" id="IPR027961">
    <property type="entry name" value="DUF4442"/>
</dbReference>
<reference evidence="1 2" key="1">
    <citation type="submission" date="2018-06" db="EMBL/GenBank/DDBJ databases">
        <title>Genomic Encyclopedia of Archaeal and Bacterial Type Strains, Phase II (KMG-II): from individual species to whole genera.</title>
        <authorList>
            <person name="Goeker M."/>
        </authorList>
    </citation>
    <scope>NUCLEOTIDE SEQUENCE [LARGE SCALE GENOMIC DNA]</scope>
    <source>
        <strain evidence="1 2">DSM 23857</strain>
    </source>
</reference>
<dbReference type="AlphaFoldDB" id="A0A327QKP8"/>
<dbReference type="Proteomes" id="UP000249547">
    <property type="component" value="Unassembled WGS sequence"/>
</dbReference>
<comment type="caution">
    <text evidence="1">The sequence shown here is derived from an EMBL/GenBank/DDBJ whole genome shotgun (WGS) entry which is preliminary data.</text>
</comment>
<sequence length="176" mass="19448">MNTTPSHNNLMNDAAVQRFIHTMRQKLKFNAFLFYKLPAAWLAGVRIKHIDEGRCSAAVPFKWLTQNPFKSTYFASLSMAAELSTGALAMMYAQAAKQPVSMLVTNIEASFLKKATGLTTFTCFDGELIKQTILQSLKDADAKELTIHSTGESEDGTIIATFKITWSFKPKAAKAS</sequence>
<dbReference type="InterPro" id="IPR029069">
    <property type="entry name" value="HotDog_dom_sf"/>
</dbReference>
<evidence type="ECO:0000313" key="1">
    <source>
        <dbReference type="EMBL" id="RAJ04284.1"/>
    </source>
</evidence>
<dbReference type="Pfam" id="PF14539">
    <property type="entry name" value="DUF4442"/>
    <property type="match status" value="1"/>
</dbReference>
<evidence type="ECO:0000313" key="2">
    <source>
        <dbReference type="Proteomes" id="UP000249547"/>
    </source>
</evidence>
<dbReference type="RefSeq" id="WP_245952696.1">
    <property type="nucleotide sequence ID" value="NZ_QLLL01000005.1"/>
</dbReference>
<dbReference type="EMBL" id="QLLL01000005">
    <property type="protein sequence ID" value="RAJ04284.1"/>
    <property type="molecule type" value="Genomic_DNA"/>
</dbReference>
<proteinExistence type="predicted"/>
<dbReference type="Gene3D" id="3.10.129.10">
    <property type="entry name" value="Hotdog Thioesterase"/>
    <property type="match status" value="1"/>
</dbReference>
<name>A0A327QKP8_9BACT</name>
<accession>A0A327QKP8</accession>
<organism evidence="1 2">
    <name type="scientific">Chitinophaga skermanii</name>
    <dbReference type="NCBI Taxonomy" id="331697"/>
    <lineage>
        <taxon>Bacteria</taxon>
        <taxon>Pseudomonadati</taxon>
        <taxon>Bacteroidota</taxon>
        <taxon>Chitinophagia</taxon>
        <taxon>Chitinophagales</taxon>
        <taxon>Chitinophagaceae</taxon>
        <taxon>Chitinophaga</taxon>
    </lineage>
</organism>